<dbReference type="GO" id="GO:0003677">
    <property type="term" value="F:DNA binding"/>
    <property type="evidence" value="ECO:0007669"/>
    <property type="project" value="InterPro"/>
</dbReference>
<dbReference type="Pfam" id="PF07506">
    <property type="entry name" value="RepB"/>
    <property type="match status" value="1"/>
</dbReference>
<dbReference type="AlphaFoldDB" id="A0A023JCR3"/>
<dbReference type="InterPro" id="IPR050336">
    <property type="entry name" value="Chromosome_partition/occlusion"/>
</dbReference>
<dbReference type="InterPro" id="IPR011111">
    <property type="entry name" value="Plasmid_RepB"/>
</dbReference>
<dbReference type="InterPro" id="IPR036086">
    <property type="entry name" value="ParB/Sulfiredoxin_sf"/>
</dbReference>
<accession>A0A023JCR3</accession>
<dbReference type="GO" id="GO:0007059">
    <property type="term" value="P:chromosome segregation"/>
    <property type="evidence" value="ECO:0007669"/>
    <property type="project" value="TreeGrafter"/>
</dbReference>
<dbReference type="NCBIfam" id="TIGR00180">
    <property type="entry name" value="parB_part"/>
    <property type="match status" value="1"/>
</dbReference>
<dbReference type="RefSeq" id="WP_032495778.1">
    <property type="nucleotide sequence ID" value="NZ_JAUSWE010000015.1"/>
</dbReference>
<reference evidence="3" key="1">
    <citation type="journal article" date="2014" name="BMC Microbiol.">
        <title>Characterization of Rhizobium grahamii extrachromosomal replicons and their transfer among rhizobia.</title>
        <authorList>
            <person name="Althabegoiti M.J."/>
            <person name="Ormeno-Orrillo E."/>
            <person name="Lozano L."/>
            <person name="Torres Tejerizo G."/>
            <person name="Rogel M.A."/>
            <person name="Mora J."/>
            <person name="Martinez-Romero E."/>
        </authorList>
    </citation>
    <scope>NUCLEOTIDE SEQUENCE</scope>
    <source>
        <strain evidence="3">CCGE501</strain>
        <plasmid evidence="3">pRmeCCGE501c</plasmid>
    </source>
</reference>
<gene>
    <name evidence="3" type="primary">repB</name>
</gene>
<dbReference type="SUPFAM" id="SSF110849">
    <property type="entry name" value="ParB/Sulfiredoxin"/>
    <property type="match status" value="1"/>
</dbReference>
<dbReference type="NCBIfam" id="NF010440">
    <property type="entry name" value="PRK13866.1"/>
    <property type="match status" value="1"/>
</dbReference>
<evidence type="ECO:0000313" key="3">
    <source>
        <dbReference type="EMBL" id="AHH29569.1"/>
    </source>
</evidence>
<dbReference type="InterPro" id="IPR037972">
    <property type="entry name" value="RepB_N"/>
</dbReference>
<dbReference type="GO" id="GO:0005694">
    <property type="term" value="C:chromosome"/>
    <property type="evidence" value="ECO:0007669"/>
    <property type="project" value="TreeGrafter"/>
</dbReference>
<name>A0A023JCR3_9HYPH</name>
<proteinExistence type="inferred from homology"/>
<comment type="similarity">
    <text evidence="1">Belongs to the ParB family.</text>
</comment>
<protein>
    <submittedName>
        <fullName evidence="3">RepB</fullName>
    </submittedName>
</protein>
<dbReference type="NCBIfam" id="TIGR03454">
    <property type="entry name" value="partition_RepB"/>
    <property type="match status" value="1"/>
</dbReference>
<dbReference type="Pfam" id="PF02195">
    <property type="entry name" value="ParB_N"/>
    <property type="match status" value="1"/>
</dbReference>
<keyword evidence="3" id="KW-0614">Plasmid</keyword>
<geneLocation type="plasmid" evidence="3">
    <name>pRmeCCGE501c</name>
</geneLocation>
<feature type="domain" description="ParB-like N-terminal" evidence="2">
    <location>
        <begin position="70"/>
        <end position="157"/>
    </location>
</feature>
<dbReference type="SMART" id="SM00470">
    <property type="entry name" value="ParB"/>
    <property type="match status" value="1"/>
</dbReference>
<dbReference type="Gene3D" id="1.10.10.2830">
    <property type="match status" value="1"/>
</dbReference>
<sequence length="335" mass="37030">MSRKDSIDSLFLKKPVAPASSASKSGDRVRTGAISAMGSSLHEMAENAKQATKLQQQLAEGEAVISIEPASIDTSKIVDRIPIEVDPAFDALVESIAEHGQQVPILVRPNPQATGRFQIAYGRRRLKAAEKLGRPVRAIVRNLSDSQLYVAQGRENLDRKDLSFIEKAFFAKNLEDDGCDRPTIIAALVSDKADVSRYVAIARQVPQDLVRLIGPAPKAGRARWMTLVEHLASPAKLDTAHELLAGFAEERLESDARFDALLRALSEPRKKERAKSSDLWKTPHGKRAARVEAREGKTTIIFEEKVVPAFGQFVSTKLDQLYREFQELNGNGEER</sequence>
<evidence type="ECO:0000259" key="2">
    <source>
        <dbReference type="SMART" id="SM00470"/>
    </source>
</evidence>
<dbReference type="CDD" id="cd16405">
    <property type="entry name" value="RepB_like_N"/>
    <property type="match status" value="1"/>
</dbReference>
<evidence type="ECO:0000256" key="1">
    <source>
        <dbReference type="ARBA" id="ARBA00006295"/>
    </source>
</evidence>
<dbReference type="PANTHER" id="PTHR33375">
    <property type="entry name" value="CHROMOSOME-PARTITIONING PROTEIN PARB-RELATED"/>
    <property type="match status" value="1"/>
</dbReference>
<dbReference type="InterPro" id="IPR003115">
    <property type="entry name" value="ParB_N"/>
</dbReference>
<dbReference type="SUPFAM" id="SSF109709">
    <property type="entry name" value="KorB DNA-binding domain-like"/>
    <property type="match status" value="1"/>
</dbReference>
<dbReference type="PANTHER" id="PTHR33375:SF1">
    <property type="entry name" value="CHROMOSOME-PARTITIONING PROTEIN PARB-RELATED"/>
    <property type="match status" value="1"/>
</dbReference>
<dbReference type="InterPro" id="IPR004437">
    <property type="entry name" value="ParB/RepB/Spo0J"/>
</dbReference>
<dbReference type="InterPro" id="IPR017819">
    <property type="entry name" value="Plasmid_partition_RepB"/>
</dbReference>
<organism evidence="3">
    <name type="scientific">Rhizobium mesoamericanum</name>
    <dbReference type="NCBI Taxonomy" id="1079800"/>
    <lineage>
        <taxon>Bacteria</taxon>
        <taxon>Pseudomonadati</taxon>
        <taxon>Pseudomonadota</taxon>
        <taxon>Alphaproteobacteria</taxon>
        <taxon>Hyphomicrobiales</taxon>
        <taxon>Rhizobiaceae</taxon>
        <taxon>Rhizobium/Agrobacterium group</taxon>
        <taxon>Rhizobium</taxon>
    </lineage>
</organism>
<dbReference type="Gene3D" id="3.90.1530.30">
    <property type="match status" value="1"/>
</dbReference>
<dbReference type="EMBL" id="KF866303">
    <property type="protein sequence ID" value="AHH29569.1"/>
    <property type="molecule type" value="Genomic_DNA"/>
</dbReference>